<dbReference type="Proteomes" id="UP001283361">
    <property type="component" value="Unassembled WGS sequence"/>
</dbReference>
<name>A0AAE0Z9K3_9GAST</name>
<organism evidence="1 2">
    <name type="scientific">Elysia crispata</name>
    <name type="common">lettuce slug</name>
    <dbReference type="NCBI Taxonomy" id="231223"/>
    <lineage>
        <taxon>Eukaryota</taxon>
        <taxon>Metazoa</taxon>
        <taxon>Spiralia</taxon>
        <taxon>Lophotrochozoa</taxon>
        <taxon>Mollusca</taxon>
        <taxon>Gastropoda</taxon>
        <taxon>Heterobranchia</taxon>
        <taxon>Euthyneura</taxon>
        <taxon>Panpulmonata</taxon>
        <taxon>Sacoglossa</taxon>
        <taxon>Placobranchoidea</taxon>
        <taxon>Plakobranchidae</taxon>
        <taxon>Elysia</taxon>
    </lineage>
</organism>
<proteinExistence type="predicted"/>
<protein>
    <submittedName>
        <fullName evidence="1">Uncharacterized protein</fullName>
    </submittedName>
</protein>
<reference evidence="1" key="1">
    <citation type="journal article" date="2023" name="G3 (Bethesda)">
        <title>A reference genome for the long-term kleptoplast-retaining sea slug Elysia crispata morphotype clarki.</title>
        <authorList>
            <person name="Eastman K.E."/>
            <person name="Pendleton A.L."/>
            <person name="Shaikh M.A."/>
            <person name="Suttiyut T."/>
            <person name="Ogas R."/>
            <person name="Tomko P."/>
            <person name="Gavelis G."/>
            <person name="Widhalm J.R."/>
            <person name="Wisecaver J.H."/>
        </authorList>
    </citation>
    <scope>NUCLEOTIDE SEQUENCE</scope>
    <source>
        <strain evidence="1">ECLA1</strain>
    </source>
</reference>
<dbReference type="EMBL" id="JAWDGP010004442">
    <property type="protein sequence ID" value="KAK3764412.1"/>
    <property type="molecule type" value="Genomic_DNA"/>
</dbReference>
<gene>
    <name evidence="1" type="ORF">RRG08_040008</name>
</gene>
<accession>A0AAE0Z9K3</accession>
<evidence type="ECO:0000313" key="2">
    <source>
        <dbReference type="Proteomes" id="UP001283361"/>
    </source>
</evidence>
<keyword evidence="2" id="KW-1185">Reference proteome</keyword>
<dbReference type="AlphaFoldDB" id="A0AAE0Z9K3"/>
<sequence length="80" mass="8982">MFAQHMSSKRGEHNISHTVLNIDHLSCSRLVPGRKCSVTSVMFAQHMSSKRGEHNISHTVLNIDHLSCSRLVPGREVFSN</sequence>
<comment type="caution">
    <text evidence="1">The sequence shown here is derived from an EMBL/GenBank/DDBJ whole genome shotgun (WGS) entry which is preliminary data.</text>
</comment>
<evidence type="ECO:0000313" key="1">
    <source>
        <dbReference type="EMBL" id="KAK3764412.1"/>
    </source>
</evidence>